<evidence type="ECO:0000256" key="5">
    <source>
        <dbReference type="ARBA" id="ARBA00022801"/>
    </source>
</evidence>
<feature type="binding site" evidence="8">
    <location>
        <position position="528"/>
    </location>
    <ligand>
        <name>Mg(2+)</name>
        <dbReference type="ChEBI" id="CHEBI:18420"/>
        <note>catalytic</note>
    </ligand>
</feature>
<dbReference type="Pfam" id="PF10150">
    <property type="entry name" value="RNase_E_G"/>
    <property type="match status" value="1"/>
</dbReference>
<dbReference type="Pfam" id="PF20833">
    <property type="entry name" value="RNase_E_G_Thio"/>
    <property type="match status" value="1"/>
</dbReference>
<keyword evidence="2 8" id="KW-0540">Nuclease</keyword>
<dbReference type="HAMAP" id="MF_00970">
    <property type="entry name" value="RNase_E"/>
    <property type="match status" value="1"/>
</dbReference>
<feature type="domain" description="RNase E/G thioredoxin-like" evidence="11">
    <location>
        <begin position="628"/>
        <end position="712"/>
    </location>
</feature>
<evidence type="ECO:0000256" key="3">
    <source>
        <dbReference type="ARBA" id="ARBA00022723"/>
    </source>
</evidence>
<dbReference type="GO" id="GO:0008995">
    <property type="term" value="F:ribonuclease E activity"/>
    <property type="evidence" value="ECO:0007669"/>
    <property type="project" value="UniProtKB-EC"/>
</dbReference>
<evidence type="ECO:0000256" key="7">
    <source>
        <dbReference type="ARBA" id="ARBA00022884"/>
    </source>
</evidence>
<dbReference type="PANTHER" id="PTHR30001">
    <property type="entry name" value="RIBONUCLEASE"/>
    <property type="match status" value="1"/>
</dbReference>
<feature type="binding site" evidence="8">
    <location>
        <position position="629"/>
    </location>
    <ligand>
        <name>Zn(2+)</name>
        <dbReference type="ChEBI" id="CHEBI:29105"/>
        <note>ligand shared between dimeric partners</note>
    </ligand>
</feature>
<keyword evidence="3 8" id="KW-0479">Metal-binding</keyword>
<comment type="subcellular location">
    <subcellularLocation>
        <location evidence="8">Cytoplasm</location>
    </subcellularLocation>
    <subcellularLocation>
        <location evidence="8">Cell inner membrane</location>
        <topology evidence="8">Peripheral membrane protein</topology>
        <orientation evidence="8">Cytoplasmic side</orientation>
    </subcellularLocation>
</comment>
<dbReference type="Gene3D" id="3.40.1260.20">
    <property type="entry name" value="Ribonuclease E, catalytic domain"/>
    <property type="match status" value="1"/>
</dbReference>
<dbReference type="GO" id="GO:0000049">
    <property type="term" value="F:tRNA binding"/>
    <property type="evidence" value="ECO:0007669"/>
    <property type="project" value="UniProtKB-KW"/>
</dbReference>
<evidence type="ECO:0000256" key="2">
    <source>
        <dbReference type="ARBA" id="ARBA00022722"/>
    </source>
</evidence>
<dbReference type="Gene3D" id="2.40.50.140">
    <property type="entry name" value="Nucleic acid-binding proteins"/>
    <property type="match status" value="2"/>
</dbReference>
<comment type="subunit">
    <text evidence="8">Homotetramer formed by a dimer of dimers.</text>
</comment>
<organism evidence="12 13">
    <name type="scientific">Rhodovulum adriaticum</name>
    <name type="common">Rhodopseudomonas adriatica</name>
    <dbReference type="NCBI Taxonomy" id="35804"/>
    <lineage>
        <taxon>Bacteria</taxon>
        <taxon>Pseudomonadati</taxon>
        <taxon>Pseudomonadota</taxon>
        <taxon>Alphaproteobacteria</taxon>
        <taxon>Rhodobacterales</taxon>
        <taxon>Paracoccaceae</taxon>
        <taxon>Rhodovulum</taxon>
    </lineage>
</organism>
<keyword evidence="7 8" id="KW-0694">RNA-binding</keyword>
<evidence type="ECO:0000256" key="4">
    <source>
        <dbReference type="ARBA" id="ARBA00022759"/>
    </source>
</evidence>
<feature type="compositionally biased region" description="Low complexity" evidence="9">
    <location>
        <begin position="126"/>
        <end position="172"/>
    </location>
</feature>
<feature type="compositionally biased region" description="Basic and acidic residues" evidence="9">
    <location>
        <begin position="751"/>
        <end position="760"/>
    </location>
</feature>
<feature type="compositionally biased region" description="Low complexity" evidence="9">
    <location>
        <begin position="800"/>
        <end position="833"/>
    </location>
</feature>
<dbReference type="GO" id="GO:0008270">
    <property type="term" value="F:zinc ion binding"/>
    <property type="evidence" value="ECO:0007669"/>
    <property type="project" value="UniProtKB-UniRule"/>
</dbReference>
<gene>
    <name evidence="8" type="primary">rne</name>
    <name evidence="12" type="ORF">EV656_10317</name>
</gene>
<keyword evidence="8" id="KW-0820">tRNA-binding</keyword>
<keyword evidence="8" id="KW-1003">Cell membrane</keyword>
<feature type="region of interest" description="Disordered" evidence="9">
    <location>
        <begin position="729"/>
        <end position="928"/>
    </location>
</feature>
<feature type="binding site" evidence="8">
    <location>
        <position position="571"/>
    </location>
    <ligand>
        <name>Mg(2+)</name>
        <dbReference type="ChEBI" id="CHEBI:18420"/>
        <note>catalytic</note>
    </ligand>
</feature>
<feature type="region of interest" description="Disordered" evidence="9">
    <location>
        <begin position="97"/>
        <end position="307"/>
    </location>
</feature>
<feature type="compositionally biased region" description="Basic and acidic residues" evidence="9">
    <location>
        <begin position="227"/>
        <end position="238"/>
    </location>
</feature>
<evidence type="ECO:0000259" key="10">
    <source>
        <dbReference type="Pfam" id="PF10150"/>
    </source>
</evidence>
<keyword evidence="4 8" id="KW-0255">Endonuclease</keyword>
<feature type="compositionally biased region" description="Low complexity" evidence="9">
    <location>
        <begin position="736"/>
        <end position="749"/>
    </location>
</feature>
<evidence type="ECO:0000313" key="13">
    <source>
        <dbReference type="Proteomes" id="UP000295733"/>
    </source>
</evidence>
<dbReference type="Proteomes" id="UP000295733">
    <property type="component" value="Unassembled WGS sequence"/>
</dbReference>
<feature type="compositionally biased region" description="Basic residues" evidence="9">
    <location>
        <begin position="761"/>
        <end position="773"/>
    </location>
</feature>
<dbReference type="EC" id="3.1.26.12" evidence="8"/>
<feature type="compositionally biased region" description="Acidic residues" evidence="9">
    <location>
        <begin position="188"/>
        <end position="199"/>
    </location>
</feature>
<evidence type="ECO:0000256" key="8">
    <source>
        <dbReference type="HAMAP-Rule" id="MF_00970"/>
    </source>
</evidence>
<feature type="region of interest" description="Required for zinc-mediated homotetramerization and catalytic activity" evidence="8">
    <location>
        <begin position="629"/>
        <end position="632"/>
    </location>
</feature>
<evidence type="ECO:0000259" key="11">
    <source>
        <dbReference type="Pfam" id="PF20833"/>
    </source>
</evidence>
<proteinExistence type="inferred from homology"/>
<accession>A0A4R2NUQ6</accession>
<dbReference type="InterPro" id="IPR012340">
    <property type="entry name" value="NA-bd_OB-fold"/>
</dbReference>
<dbReference type="InterPro" id="IPR048583">
    <property type="entry name" value="RNase_E_G_thioredoxin-like"/>
</dbReference>
<dbReference type="OrthoDB" id="9804278at2"/>
<keyword evidence="8" id="KW-0819">tRNA processing</keyword>
<dbReference type="SUPFAM" id="SSF50249">
    <property type="entry name" value="Nucleic acid-binding proteins"/>
    <property type="match status" value="1"/>
</dbReference>
<comment type="cofactor">
    <cofactor evidence="8">
        <name>Zn(2+)</name>
        <dbReference type="ChEBI" id="CHEBI:29105"/>
    </cofactor>
    <text evidence="8">Binds 2 Zn(2+) ions per homotetramer.</text>
</comment>
<dbReference type="NCBIfam" id="TIGR00757">
    <property type="entry name" value="RNaseEG"/>
    <property type="match status" value="1"/>
</dbReference>
<sequence>MAKKMLIDATHAEETRVVVVDGNKVDEFDFESVNKRQLAGNIYLAKVTRVEPSLQAAFVDYGGNRHGFLAFSEIHPDYYQIPVADREALLAEERAYAESLHEEEPPVKEKPKRSRSRRKSSRSKADAASNAAETPVTEGAEPQETATPAEAAVEQHPAPEAPAQDAPVADPAPDSPLRQDDAAPQTDDAPEAADTGDGEEGTKATPSQVEDDSDKGTPPTTMAAAARSDDPVETREPSGDIPGMDVVEPEGDIAPEGTIPEEDAAPEAHDHEDDAEPQAKGSDATERDDQIESVADEDVTEEIRPRKPRPRRYKIQEVIKVRQIMLVQVVKEERGNKGAALTTYLSLAGRYCVLMPNTARGGGISRKITNATDRKKLKEIAADLSVPEGAGLIIRTAGAQRTKSEIKRDYEYLMRLWEQIRELTLKSIAPAPIYEEGNLIKRAIRDLYNREIDEVLVEGEAGYRVAKDFMKMIMPSHAKNVKHYNEAMPLFARYQVESYLSSMFNPTVQLKSGGYIVIGVTEALVAIDVNSGKATKEGSIEETALKTNLEAAEEVARQLRLRDLAGLIVIDFIDMEERKNNTAVEKRLKDKLKNDRARIQVGRISGFGLLEMSRQRLRPGMIEASTQPCPHCHGTGLIRSDDSLALSILRQIEEEGVRGRSKEVLVKAPVGIVNYLMNQKREHVAQIELRYGVSVRIEADAFMIPPDFTIERLKTATRAVPEVNAPVISVDSSELPEPAQAPQEAAPEESTAEKPAEDKPKKRRRRSRKKKKPSQTGEGGNGQGQDAQARAGDGQGEATTPDQGADAQPDAATDQPQHQEVPQQPAPEQAPVASEDAPQPQEDAPVAASTHAPDAQTAAEAPQPEADTDAPQPQAEVSHQPAPEPAPEPVVPTQTTWQPAPDPSPSQGTSESDEDDKPKKRGWWSLGR</sequence>
<dbReference type="InterPro" id="IPR004659">
    <property type="entry name" value="RNase_E/G"/>
</dbReference>
<evidence type="ECO:0000256" key="1">
    <source>
        <dbReference type="ARBA" id="ARBA00022490"/>
    </source>
</evidence>
<comment type="caution">
    <text evidence="12">The sequence shown here is derived from an EMBL/GenBank/DDBJ whole genome shotgun (WGS) entry which is preliminary data.</text>
</comment>
<feature type="domain" description="RNA-binding protein AU-1/Ribonuclease E/G" evidence="10">
    <location>
        <begin position="346"/>
        <end position="616"/>
    </location>
</feature>
<dbReference type="GO" id="GO:0000287">
    <property type="term" value="F:magnesium ion binding"/>
    <property type="evidence" value="ECO:0007669"/>
    <property type="project" value="UniProtKB-UniRule"/>
</dbReference>
<dbReference type="CDD" id="cd04453">
    <property type="entry name" value="S1_RNase_E"/>
    <property type="match status" value="1"/>
</dbReference>
<feature type="compositionally biased region" description="Acidic residues" evidence="9">
    <location>
        <begin position="247"/>
        <end position="265"/>
    </location>
</feature>
<dbReference type="RefSeq" id="WP_132601006.1">
    <property type="nucleotide sequence ID" value="NZ_NRRP01000006.1"/>
</dbReference>
<dbReference type="GO" id="GO:0008033">
    <property type="term" value="P:tRNA processing"/>
    <property type="evidence" value="ECO:0007669"/>
    <property type="project" value="UniProtKB-UniRule"/>
</dbReference>
<comment type="function">
    <text evidence="8">Endoribonuclease that plays a central role in RNA processing and decay. Required for the maturation of 5S and 16S rRNAs and the majority of tRNAs. Also involved in the degradation of most mRNAs.</text>
</comment>
<feature type="compositionally biased region" description="Acidic residues" evidence="9">
    <location>
        <begin position="291"/>
        <end position="300"/>
    </location>
</feature>
<dbReference type="GO" id="GO:0005737">
    <property type="term" value="C:cytoplasm"/>
    <property type="evidence" value="ECO:0007669"/>
    <property type="project" value="UniProtKB-SubCell"/>
</dbReference>
<dbReference type="InterPro" id="IPR028878">
    <property type="entry name" value="RNase_E"/>
</dbReference>
<dbReference type="GO" id="GO:0009898">
    <property type="term" value="C:cytoplasmic side of plasma membrane"/>
    <property type="evidence" value="ECO:0007669"/>
    <property type="project" value="UniProtKB-UniRule"/>
</dbReference>
<feature type="compositionally biased region" description="Low complexity" evidence="9">
    <location>
        <begin position="852"/>
        <end position="875"/>
    </location>
</feature>
<keyword evidence="8" id="KW-0997">Cell inner membrane</keyword>
<dbReference type="GO" id="GO:0019843">
    <property type="term" value="F:rRNA binding"/>
    <property type="evidence" value="ECO:0007669"/>
    <property type="project" value="UniProtKB-KW"/>
</dbReference>
<keyword evidence="8" id="KW-0472">Membrane</keyword>
<dbReference type="InterPro" id="IPR019307">
    <property type="entry name" value="RNA-bd_AU-1/RNase_E/G"/>
</dbReference>
<name>A0A4R2NUQ6_RHOAD</name>
<comment type="similarity">
    <text evidence="8">Belongs to the RNase E/G family. RNase E subfamily.</text>
</comment>
<feature type="compositionally biased region" description="Basic and acidic residues" evidence="9">
    <location>
        <begin position="97"/>
        <end position="109"/>
    </location>
</feature>
<keyword evidence="8" id="KW-0698">rRNA processing</keyword>
<keyword evidence="13" id="KW-1185">Reference proteome</keyword>
<keyword evidence="8" id="KW-0699">rRNA-binding</keyword>
<feature type="binding site" evidence="8">
    <location>
        <position position="632"/>
    </location>
    <ligand>
        <name>Zn(2+)</name>
        <dbReference type="ChEBI" id="CHEBI:29105"/>
        <note>ligand shared between dimeric partners</note>
    </ligand>
</feature>
<feature type="compositionally biased region" description="Basic residues" evidence="9">
    <location>
        <begin position="110"/>
        <end position="122"/>
    </location>
</feature>
<comment type="cofactor">
    <cofactor evidence="8">
        <name>Mg(2+)</name>
        <dbReference type="ChEBI" id="CHEBI:18420"/>
    </cofactor>
    <text evidence="8">Binds 1 Mg(2+) ion per subunit.</text>
</comment>
<dbReference type="GO" id="GO:0006402">
    <property type="term" value="P:mRNA catabolic process"/>
    <property type="evidence" value="ECO:0007669"/>
    <property type="project" value="UniProtKB-UniRule"/>
</dbReference>
<evidence type="ECO:0000313" key="12">
    <source>
        <dbReference type="EMBL" id="TCP25268.1"/>
    </source>
</evidence>
<dbReference type="AlphaFoldDB" id="A0A4R2NUQ6"/>
<comment type="catalytic activity">
    <reaction evidence="8">
        <text>Endonucleolytic cleavage of single-stranded RNA in A- and U-rich regions.</text>
        <dbReference type="EC" id="3.1.26.12"/>
    </reaction>
</comment>
<keyword evidence="5 8" id="KW-0378">Hydrolase</keyword>
<keyword evidence="6 8" id="KW-0460">Magnesium</keyword>
<reference evidence="12 13" key="1">
    <citation type="submission" date="2019-03" db="EMBL/GenBank/DDBJ databases">
        <title>Genomic Encyclopedia of Type Strains, Phase IV (KMG-IV): sequencing the most valuable type-strain genomes for metagenomic binning, comparative biology and taxonomic classification.</title>
        <authorList>
            <person name="Goeker M."/>
        </authorList>
    </citation>
    <scope>NUCLEOTIDE SEQUENCE [LARGE SCALE GENOMIC DNA]</scope>
    <source>
        <strain evidence="12 13">DSM 2781</strain>
    </source>
</reference>
<protein>
    <recommendedName>
        <fullName evidence="8">Ribonuclease E</fullName>
        <shortName evidence="8">RNase E</shortName>
        <ecNumber evidence="8">3.1.26.12</ecNumber>
    </recommendedName>
</protein>
<dbReference type="EMBL" id="SLXL01000003">
    <property type="protein sequence ID" value="TCP25268.1"/>
    <property type="molecule type" value="Genomic_DNA"/>
</dbReference>
<keyword evidence="8" id="KW-0862">Zinc</keyword>
<evidence type="ECO:0000256" key="9">
    <source>
        <dbReference type="SAM" id="MobiDB-lite"/>
    </source>
</evidence>
<dbReference type="GO" id="GO:0006364">
    <property type="term" value="P:rRNA processing"/>
    <property type="evidence" value="ECO:0007669"/>
    <property type="project" value="UniProtKB-UniRule"/>
</dbReference>
<evidence type="ECO:0000256" key="6">
    <source>
        <dbReference type="ARBA" id="ARBA00022842"/>
    </source>
</evidence>
<keyword evidence="1 8" id="KW-0963">Cytoplasm</keyword>
<dbReference type="PANTHER" id="PTHR30001:SF1">
    <property type="entry name" value="RIBONUCLEASE E_G-LIKE PROTEIN, CHLOROPLASTIC"/>
    <property type="match status" value="1"/>
</dbReference>